<dbReference type="EMBL" id="SLWB01000007">
    <property type="protein sequence ID" value="TCN67714.1"/>
    <property type="molecule type" value="Genomic_DNA"/>
</dbReference>
<protein>
    <submittedName>
        <fullName evidence="2">Positive regulator of sigma(E) RseC/MucC</fullName>
    </submittedName>
</protein>
<keyword evidence="1" id="KW-1133">Transmembrane helix</keyword>
<reference evidence="2 3" key="1">
    <citation type="submission" date="2019-03" db="EMBL/GenBank/DDBJ databases">
        <title>Genomic Encyclopedia of Archaeal and Bacterial Type Strains, Phase II (KMG-II): from individual species to whole genera.</title>
        <authorList>
            <person name="Goeker M."/>
        </authorList>
    </citation>
    <scope>NUCLEOTIDE SEQUENCE [LARGE SCALE GENOMIC DNA]</scope>
    <source>
        <strain evidence="2 3">RL-C</strain>
    </source>
</reference>
<gene>
    <name evidence="2" type="ORF">CLV25_107173</name>
</gene>
<name>A0A4R2EML5_9BACT</name>
<keyword evidence="1" id="KW-0472">Membrane</keyword>
<dbReference type="Pfam" id="PF04246">
    <property type="entry name" value="RseC_MucC"/>
    <property type="match status" value="1"/>
</dbReference>
<dbReference type="AlphaFoldDB" id="A0A4R2EML5"/>
<sequence length="98" mass="10796">MSEQVEKKVRIPNTGIPVTKGETVNVVMSTSTGFKSVFLAYILPIVLLILGVAVFTSLSLSEGVSALLTLVVIAIYYGVLFLLRKVLESKFEMRIEKF</sequence>
<evidence type="ECO:0000256" key="1">
    <source>
        <dbReference type="SAM" id="Phobius"/>
    </source>
</evidence>
<keyword evidence="3" id="KW-1185">Reference proteome</keyword>
<evidence type="ECO:0000313" key="2">
    <source>
        <dbReference type="EMBL" id="TCN67714.1"/>
    </source>
</evidence>
<comment type="caution">
    <text evidence="2">The sequence shown here is derived from an EMBL/GenBank/DDBJ whole genome shotgun (WGS) entry which is preliminary data.</text>
</comment>
<organism evidence="2 3">
    <name type="scientific">Acetobacteroides hydrogenigenes</name>
    <dbReference type="NCBI Taxonomy" id="979970"/>
    <lineage>
        <taxon>Bacteria</taxon>
        <taxon>Pseudomonadati</taxon>
        <taxon>Bacteroidota</taxon>
        <taxon>Bacteroidia</taxon>
        <taxon>Bacteroidales</taxon>
        <taxon>Rikenellaceae</taxon>
        <taxon>Acetobacteroides</taxon>
    </lineage>
</organism>
<proteinExistence type="predicted"/>
<evidence type="ECO:0000313" key="3">
    <source>
        <dbReference type="Proteomes" id="UP000294830"/>
    </source>
</evidence>
<feature type="transmembrane region" description="Helical" evidence="1">
    <location>
        <begin position="64"/>
        <end position="83"/>
    </location>
</feature>
<feature type="transmembrane region" description="Helical" evidence="1">
    <location>
        <begin position="38"/>
        <end position="58"/>
    </location>
</feature>
<keyword evidence="1" id="KW-0812">Transmembrane</keyword>
<dbReference type="Proteomes" id="UP000294830">
    <property type="component" value="Unassembled WGS sequence"/>
</dbReference>
<accession>A0A4R2EML5</accession>